<name>A0A7W7IS59_9CAUL</name>
<gene>
    <name evidence="16" type="ORF">HNP32_003312</name>
</gene>
<dbReference type="PANTHER" id="PTHR32552:SF81">
    <property type="entry name" value="TONB-DEPENDENT OUTER MEMBRANE RECEPTOR"/>
    <property type="match status" value="1"/>
</dbReference>
<evidence type="ECO:0000256" key="7">
    <source>
        <dbReference type="ARBA" id="ARBA00023065"/>
    </source>
</evidence>
<evidence type="ECO:0000256" key="13">
    <source>
        <dbReference type="SAM" id="SignalP"/>
    </source>
</evidence>
<evidence type="ECO:0000256" key="10">
    <source>
        <dbReference type="ARBA" id="ARBA00023237"/>
    </source>
</evidence>
<sequence>MATSVVHARLAATVSLLALSIAAPALAQTAPGNDATVVEDIIVTAQKREESIQDVPIAVSAFSAESLDALKIEGGAELVRAVPNVTFSKANFSMYNFTIRGIGTKAISASSDPAVAVSFNNTPLIRNRLFEQEYLDVNRVEVLRGPQGTLYGRNATGGVVNMIPNLPGPDFDALLKAETGNYGSMRGQMMVNIPLTETFSVRAVAGLTKREGFDQNTFKGTTVNGRDLYTTRLSAAWEPNDRFEANLIWEHFEEDDNRSRTGKQLCTTDPGPTKVGKVTITSQLIRNRLSQGCLPGSLYDDAAYGVPNGGAFAHIFLASLSFGNDAQGKTIVGVPLGTDPYAGVTQSRNLREISTSYDPVFRVKNDVTQFNMAYDLTDRLKLISQTAYAEDAYYSSQDYNRFVSNPIFSNTDGQRDPFGKLIIGPSALPGGYYTDPQLGTSNRMLSADVSQSNNRQWTQELRLQSDFDGRFNFSLGANYLDFKSQDDYYVFNNVFTFLAEYYYNVAVGLPANIGRQPLLCTPQATKECVYVDPTPIANLAGDGHNYFRSKNVIHTRSWAVFGEGYWDLTPTVRLTAGLRYTDDRKVSTPYPSQLLLGADRGNPGPMSGGYVSQGYPALPDIDQSWDAVTGRLVLDWKPVTRFTDDTLVYASFARGYKGGGANPPRVDINPKVIQYQPLAETFDPEYVNAFEIGTKNSLYDGKVRLNMTAFYYDYDDYQVSKIEDRISLNENFDARSMGVELETIFRPNRNFRVDANIGYLNTRIGDGEGSIDIMNRTQGNADWMVLRPWLQVPSNCIAPTKHVETILASSYAENFKTLALQGLCGGSQRTGSFDPNYASIVPLWRLFNFTYNPLTDAPNGGRGFEADLSGNELPNSPNWTANIGAQYTFFLGGWDLTVRGDYYYQGSSYARAYNTEYDRLRAWDNANLSVTLEQPDNGLVFQAYVKNLFDKAPLTDAFTNSDDTGLTGNVFTLDPRLVAFSVSKRF</sequence>
<evidence type="ECO:0000256" key="3">
    <source>
        <dbReference type="ARBA" id="ARBA00022452"/>
    </source>
</evidence>
<dbReference type="GO" id="GO:0009279">
    <property type="term" value="C:cell outer membrane"/>
    <property type="evidence" value="ECO:0007669"/>
    <property type="project" value="UniProtKB-SubCell"/>
</dbReference>
<feature type="signal peptide" evidence="13">
    <location>
        <begin position="1"/>
        <end position="27"/>
    </location>
</feature>
<evidence type="ECO:0000256" key="1">
    <source>
        <dbReference type="ARBA" id="ARBA00004571"/>
    </source>
</evidence>
<evidence type="ECO:0000256" key="12">
    <source>
        <dbReference type="RuleBase" id="RU003357"/>
    </source>
</evidence>
<comment type="subcellular location">
    <subcellularLocation>
        <location evidence="1 11">Cell outer membrane</location>
        <topology evidence="1 11">Multi-pass membrane protein</topology>
    </subcellularLocation>
</comment>
<dbReference type="AlphaFoldDB" id="A0A7W7IS59"/>
<feature type="domain" description="TonB-dependent receptor plug" evidence="15">
    <location>
        <begin position="52"/>
        <end position="159"/>
    </location>
</feature>
<keyword evidence="4" id="KW-0410">Iron transport</keyword>
<organism evidence="16 17">
    <name type="scientific">Brevundimonas bullata</name>
    <dbReference type="NCBI Taxonomy" id="13160"/>
    <lineage>
        <taxon>Bacteria</taxon>
        <taxon>Pseudomonadati</taxon>
        <taxon>Pseudomonadota</taxon>
        <taxon>Alphaproteobacteria</taxon>
        <taxon>Caulobacterales</taxon>
        <taxon>Caulobacteraceae</taxon>
        <taxon>Brevundimonas</taxon>
    </lineage>
</organism>
<accession>A0A7W7IS59</accession>
<reference evidence="16 17" key="1">
    <citation type="submission" date="2020-08" db="EMBL/GenBank/DDBJ databases">
        <title>Functional genomics of gut bacteria from endangered species of beetles.</title>
        <authorList>
            <person name="Carlos-Shanley C."/>
        </authorList>
    </citation>
    <scope>NUCLEOTIDE SEQUENCE [LARGE SCALE GENOMIC DNA]</scope>
    <source>
        <strain evidence="16 17">S00123</strain>
    </source>
</reference>
<dbReference type="Gene3D" id="2.40.170.20">
    <property type="entry name" value="TonB-dependent receptor, beta-barrel domain"/>
    <property type="match status" value="3"/>
</dbReference>
<dbReference type="Pfam" id="PF00593">
    <property type="entry name" value="TonB_dep_Rec_b-barrel"/>
    <property type="match status" value="2"/>
</dbReference>
<evidence type="ECO:0000256" key="8">
    <source>
        <dbReference type="ARBA" id="ARBA00023077"/>
    </source>
</evidence>
<keyword evidence="16" id="KW-0675">Receptor</keyword>
<feature type="chain" id="PRO_5030830088" evidence="13">
    <location>
        <begin position="28"/>
        <end position="986"/>
    </location>
</feature>
<keyword evidence="3 11" id="KW-1134">Transmembrane beta strand</keyword>
<evidence type="ECO:0000313" key="17">
    <source>
        <dbReference type="Proteomes" id="UP000539957"/>
    </source>
</evidence>
<feature type="domain" description="TonB-dependent receptor-like beta-barrel" evidence="14">
    <location>
        <begin position="838"/>
        <end position="948"/>
    </location>
</feature>
<dbReference type="Proteomes" id="UP000539957">
    <property type="component" value="Unassembled WGS sequence"/>
</dbReference>
<dbReference type="EMBL" id="JACHKY010000006">
    <property type="protein sequence ID" value="MBB4799554.1"/>
    <property type="molecule type" value="Genomic_DNA"/>
</dbReference>
<evidence type="ECO:0000256" key="2">
    <source>
        <dbReference type="ARBA" id="ARBA00022448"/>
    </source>
</evidence>
<evidence type="ECO:0000256" key="4">
    <source>
        <dbReference type="ARBA" id="ARBA00022496"/>
    </source>
</evidence>
<dbReference type="SUPFAM" id="SSF56935">
    <property type="entry name" value="Porins"/>
    <property type="match status" value="1"/>
</dbReference>
<keyword evidence="13" id="KW-0732">Signal</keyword>
<evidence type="ECO:0000259" key="14">
    <source>
        <dbReference type="Pfam" id="PF00593"/>
    </source>
</evidence>
<comment type="caution">
    <text evidence="16">The sequence shown here is derived from an EMBL/GenBank/DDBJ whole genome shotgun (WGS) entry which is preliminary data.</text>
</comment>
<keyword evidence="2 11" id="KW-0813">Transport</keyword>
<keyword evidence="17" id="KW-1185">Reference proteome</keyword>
<evidence type="ECO:0000256" key="9">
    <source>
        <dbReference type="ARBA" id="ARBA00023136"/>
    </source>
</evidence>
<evidence type="ECO:0000259" key="15">
    <source>
        <dbReference type="Pfam" id="PF07715"/>
    </source>
</evidence>
<evidence type="ECO:0000256" key="5">
    <source>
        <dbReference type="ARBA" id="ARBA00022692"/>
    </source>
</evidence>
<evidence type="ECO:0000313" key="16">
    <source>
        <dbReference type="EMBL" id="MBB4799554.1"/>
    </source>
</evidence>
<feature type="domain" description="TonB-dependent receptor-like beta-barrel" evidence="14">
    <location>
        <begin position="399"/>
        <end position="783"/>
    </location>
</feature>
<dbReference type="RefSeq" id="WP_184273021.1">
    <property type="nucleotide sequence ID" value="NZ_JACHKY010000006.1"/>
</dbReference>
<comment type="similarity">
    <text evidence="11 12">Belongs to the TonB-dependent receptor family.</text>
</comment>
<protein>
    <submittedName>
        <fullName evidence="16">Outer membrane receptor protein involved in Fe transport</fullName>
    </submittedName>
</protein>
<dbReference type="InterPro" id="IPR000531">
    <property type="entry name" value="Beta-barrel_TonB"/>
</dbReference>
<dbReference type="InterPro" id="IPR012910">
    <property type="entry name" value="Plug_dom"/>
</dbReference>
<keyword evidence="5 11" id="KW-0812">Transmembrane</keyword>
<dbReference type="InterPro" id="IPR039426">
    <property type="entry name" value="TonB-dep_rcpt-like"/>
</dbReference>
<proteinExistence type="inferred from homology"/>
<dbReference type="PROSITE" id="PS52016">
    <property type="entry name" value="TONB_DEPENDENT_REC_3"/>
    <property type="match status" value="1"/>
</dbReference>
<evidence type="ECO:0000256" key="6">
    <source>
        <dbReference type="ARBA" id="ARBA00023004"/>
    </source>
</evidence>
<keyword evidence="7" id="KW-0406">Ion transport</keyword>
<dbReference type="GO" id="GO:0006826">
    <property type="term" value="P:iron ion transport"/>
    <property type="evidence" value="ECO:0007669"/>
    <property type="project" value="UniProtKB-KW"/>
</dbReference>
<keyword evidence="9 11" id="KW-0472">Membrane</keyword>
<keyword evidence="6" id="KW-0408">Iron</keyword>
<dbReference type="Pfam" id="PF07715">
    <property type="entry name" value="Plug"/>
    <property type="match status" value="1"/>
</dbReference>
<evidence type="ECO:0000256" key="11">
    <source>
        <dbReference type="PROSITE-ProRule" id="PRU01360"/>
    </source>
</evidence>
<dbReference type="PANTHER" id="PTHR32552">
    <property type="entry name" value="FERRICHROME IRON RECEPTOR-RELATED"/>
    <property type="match status" value="1"/>
</dbReference>
<dbReference type="InterPro" id="IPR036942">
    <property type="entry name" value="Beta-barrel_TonB_sf"/>
</dbReference>
<keyword evidence="8 12" id="KW-0798">TonB box</keyword>
<keyword evidence="10 11" id="KW-0998">Cell outer membrane</keyword>